<dbReference type="SUPFAM" id="SSF49785">
    <property type="entry name" value="Galactose-binding domain-like"/>
    <property type="match status" value="1"/>
</dbReference>
<dbReference type="InterPro" id="IPR008979">
    <property type="entry name" value="Galactose-bd-like_sf"/>
</dbReference>
<dbReference type="Pfam" id="PF12708">
    <property type="entry name" value="Pect-lyase_RHGA_epim"/>
    <property type="match status" value="1"/>
</dbReference>
<evidence type="ECO:0000256" key="1">
    <source>
        <dbReference type="SAM" id="SignalP"/>
    </source>
</evidence>
<gene>
    <name evidence="3" type="ORF">BCM02_102739</name>
</gene>
<dbReference type="Pfam" id="PF00754">
    <property type="entry name" value="F5_F8_type_C"/>
    <property type="match status" value="1"/>
</dbReference>
<sequence length="891" mass="94734">MKGKALPLLAAICLGFGAMLPAAGDQAAHAAEEASVTAAGELPLGADGRSRLYPSDWYPGWEDGEGRFVHDFSYAGYHRGEKPLPTVDSAAGVDVTKAPYNADPSGQTDATDAIQRAIDETAAHGGGVVYLPAGTYRLSPPEGRAYALGIRSSGIVLKGAGEGKTFLYNAATYMKQKDIIRVGGGDWVKTPVSTKLRRSALEPSSLLPVEDATGFAIGDYVMVTFETTEEFLAELGMHNKWASRLGKVEPIFYRRIVAVDPVHRTVTVDIPTRYPLKTRDNVLITKTQPPVSEVGLEDFSIANAQNPKSGLGEDDFKVEGTAGYETDNAKAINVIGAADSWIRDVSTYKPAGNETYHILSKGIILDRAKNVTVDNVSMAYPQYRGANGNGYLYQLIGNDNLIARSKAVGARHSFTFANFSANGNVMHDVYAENSSLLTDFHMYLSMANLIDNMTLSGDAISAITRDYGSSPTNRHGVVTTQSVFWNTNGLVAHKSKPGVIVESEQFGNGYVIGTRGPVSGVNTQIAGSIPEADTKPFDMAEGVGEGDRLSPASLFADQFARRTQELGLGLSALLVDGEPVDGMQFLKTSYAVTLPFGTKTAPVISAAPLAAGASVEIEQPEGPNGTGAIRITHGGTSKTYAVSFEVAANPVLPKSIAVWPDRSERGWRAAGDAISAGNEGKLQTRITLHNGEIVDPAQSGVRVKYEVVDKRLGSIARGDVFKAKRTGTATITATAKLNGVTISGTLTVQVVEPMPEPEGKLAAIRGATASADDGNVPANAIDRDPASRWSAEGDGQYLVLELEKARPIDGVSILFYNGHQRSSAFDVEVSEDGVHYVKALAGAASGKPNPNAAERFDFAAPLKAKYIKFVGYGNELNGWNSIVEIWAHEAK</sequence>
<keyword evidence="3" id="KW-0456">Lyase</keyword>
<evidence type="ECO:0000259" key="2">
    <source>
        <dbReference type="PROSITE" id="PS50022"/>
    </source>
</evidence>
<dbReference type="Gene3D" id="2.60.120.260">
    <property type="entry name" value="Galactose-binding domain-like"/>
    <property type="match status" value="1"/>
</dbReference>
<reference evidence="3 4" key="1">
    <citation type="submission" date="2019-07" db="EMBL/GenBank/DDBJ databases">
        <title>Genomic Encyclopedia of Type Strains, Phase III (KMG-III): the genomes of soil and plant-associated and newly described type strains.</title>
        <authorList>
            <person name="Whitman W."/>
        </authorList>
    </citation>
    <scope>NUCLEOTIDE SEQUENCE [LARGE SCALE GENOMIC DNA]</scope>
    <source>
        <strain evidence="3 4">BL24</strain>
    </source>
</reference>
<dbReference type="GO" id="GO:0016829">
    <property type="term" value="F:lyase activity"/>
    <property type="evidence" value="ECO:0007669"/>
    <property type="project" value="UniProtKB-KW"/>
</dbReference>
<feature type="signal peptide" evidence="1">
    <location>
        <begin position="1"/>
        <end position="30"/>
    </location>
</feature>
<dbReference type="PROSITE" id="PS50022">
    <property type="entry name" value="FA58C_3"/>
    <property type="match status" value="1"/>
</dbReference>
<keyword evidence="1" id="KW-0732">Signal</keyword>
<dbReference type="SUPFAM" id="SSF51126">
    <property type="entry name" value="Pectin lyase-like"/>
    <property type="match status" value="1"/>
</dbReference>
<evidence type="ECO:0000313" key="3">
    <source>
        <dbReference type="EMBL" id="TYP78162.1"/>
    </source>
</evidence>
<dbReference type="OrthoDB" id="5488826at2"/>
<dbReference type="InterPro" id="IPR024535">
    <property type="entry name" value="RHGA/B-epi-like_pectate_lyase"/>
</dbReference>
<dbReference type="AlphaFoldDB" id="A0A5S5CI31"/>
<name>A0A5S5CI31_9BACL</name>
<dbReference type="InterPro" id="IPR011050">
    <property type="entry name" value="Pectin_lyase_fold/virulence"/>
</dbReference>
<dbReference type="InterPro" id="IPR000421">
    <property type="entry name" value="FA58C"/>
</dbReference>
<keyword evidence="4" id="KW-1185">Reference proteome</keyword>
<protein>
    <submittedName>
        <fullName evidence="3">Pectate lyase-like protein</fullName>
    </submittedName>
</protein>
<feature type="domain" description="F5/8 type C" evidence="2">
    <location>
        <begin position="743"/>
        <end position="888"/>
    </location>
</feature>
<dbReference type="Gene3D" id="2.160.20.10">
    <property type="entry name" value="Single-stranded right-handed beta-helix, Pectin lyase-like"/>
    <property type="match status" value="1"/>
</dbReference>
<comment type="caution">
    <text evidence="3">The sequence shown here is derived from an EMBL/GenBank/DDBJ whole genome shotgun (WGS) entry which is preliminary data.</text>
</comment>
<evidence type="ECO:0000313" key="4">
    <source>
        <dbReference type="Proteomes" id="UP000323257"/>
    </source>
</evidence>
<feature type="chain" id="PRO_5038909078" evidence="1">
    <location>
        <begin position="31"/>
        <end position="891"/>
    </location>
</feature>
<dbReference type="RefSeq" id="WP_148928613.1">
    <property type="nucleotide sequence ID" value="NZ_VNHS01000002.1"/>
</dbReference>
<dbReference type="InterPro" id="IPR012334">
    <property type="entry name" value="Pectin_lyas_fold"/>
</dbReference>
<accession>A0A5S5CI31</accession>
<dbReference type="EMBL" id="VNHS01000002">
    <property type="protein sequence ID" value="TYP78162.1"/>
    <property type="molecule type" value="Genomic_DNA"/>
</dbReference>
<dbReference type="Proteomes" id="UP000323257">
    <property type="component" value="Unassembled WGS sequence"/>
</dbReference>
<proteinExistence type="predicted"/>
<organism evidence="3 4">
    <name type="scientific">Paenibacillus methanolicus</name>
    <dbReference type="NCBI Taxonomy" id="582686"/>
    <lineage>
        <taxon>Bacteria</taxon>
        <taxon>Bacillati</taxon>
        <taxon>Bacillota</taxon>
        <taxon>Bacilli</taxon>
        <taxon>Bacillales</taxon>
        <taxon>Paenibacillaceae</taxon>
        <taxon>Paenibacillus</taxon>
    </lineage>
</organism>